<dbReference type="PANTHER" id="PTHR14911:SF13">
    <property type="entry name" value="TRNA (GUANINE(6)-N2)-METHYLTRANSFERASE THUMP3"/>
    <property type="match status" value="1"/>
</dbReference>
<comment type="caution">
    <text evidence="1">The sequence shown here is derived from an EMBL/GenBank/DDBJ whole genome shotgun (WGS) entry which is preliminary data.</text>
</comment>
<accession>A0A1F5QA65</accession>
<dbReference type="Proteomes" id="UP000177235">
    <property type="component" value="Unassembled WGS sequence"/>
</dbReference>
<reference evidence="1 2" key="1">
    <citation type="journal article" date="2016" name="Nat. Commun.">
        <title>Thousands of microbial genomes shed light on interconnected biogeochemical processes in an aquifer system.</title>
        <authorList>
            <person name="Anantharaman K."/>
            <person name="Brown C.T."/>
            <person name="Hug L.A."/>
            <person name="Sharon I."/>
            <person name="Castelle C.J."/>
            <person name="Probst A.J."/>
            <person name="Thomas B.C."/>
            <person name="Singh A."/>
            <person name="Wilkins M.J."/>
            <person name="Karaoz U."/>
            <person name="Brodie E.L."/>
            <person name="Williams K.H."/>
            <person name="Hubbard S.S."/>
            <person name="Banfield J.F."/>
        </authorList>
    </citation>
    <scope>NUCLEOTIDE SEQUENCE [LARGE SCALE GENOMIC DNA]</scope>
</reference>
<gene>
    <name evidence="1" type="ORF">A3J05_01610</name>
</gene>
<name>A0A1F5QA65_9BACT</name>
<dbReference type="InterPro" id="IPR029063">
    <property type="entry name" value="SAM-dependent_MTases_sf"/>
</dbReference>
<protein>
    <submittedName>
        <fullName evidence="1">Uncharacterized protein</fullName>
    </submittedName>
</protein>
<dbReference type="PANTHER" id="PTHR14911">
    <property type="entry name" value="THUMP DOMAIN-CONTAINING"/>
    <property type="match status" value="1"/>
</dbReference>
<dbReference type="AlphaFoldDB" id="A0A1F5QA65"/>
<dbReference type="GO" id="GO:0030488">
    <property type="term" value="P:tRNA methylation"/>
    <property type="evidence" value="ECO:0007669"/>
    <property type="project" value="TreeGrafter"/>
</dbReference>
<evidence type="ECO:0000313" key="2">
    <source>
        <dbReference type="Proteomes" id="UP000177235"/>
    </source>
</evidence>
<evidence type="ECO:0000313" key="1">
    <source>
        <dbReference type="EMBL" id="OGE99109.1"/>
    </source>
</evidence>
<dbReference type="EMBL" id="MFFF01000022">
    <property type="protein sequence ID" value="OGE99109.1"/>
    <property type="molecule type" value="Genomic_DNA"/>
</dbReference>
<dbReference type="GO" id="GO:0016423">
    <property type="term" value="F:tRNA (guanine) methyltransferase activity"/>
    <property type="evidence" value="ECO:0007669"/>
    <property type="project" value="TreeGrafter"/>
</dbReference>
<sequence>MKFKYAFNLGRVFTLSLAELFAVFENMRLNFRLVDLYREVLIIETEERLDAVKLQKLLGGTIKIMQVIDSLGRKARLTPSLVFKDYFDAKQLKEQFLANYSGKIQIGISYYPLANPSELPIRGDNKRLGFAIKQILTAAGYSVRLVLPQMGGLALPSVVVTNEHLLEKGAEMAFLVGQERVYLAKTLIVQNFEDYGRRDYQRPARDMNVGMLPPKVAQVMINLAQLPMGTTNLKHAVLDPFVGAGTVIQEALIMGYKGIGSDISPKSIENAEKNLEWIKNRYKLPPGRFELMVTDAKHLAENLPKLEIDAVVTEATLGPAYSTVPKQDVIDKNFKELGDIYTGTFKSLRQILPAGKKVVIAIPAYRTAAGYQYFPGVDNLLKLGYDVVTPLPEIVTEKYGFLQVTPRQTIIYDRKEQFVSREIFIFKTI</sequence>
<dbReference type="SUPFAM" id="SSF53335">
    <property type="entry name" value="S-adenosyl-L-methionine-dependent methyltransferases"/>
    <property type="match status" value="1"/>
</dbReference>
<proteinExistence type="predicted"/>
<dbReference type="Gene3D" id="3.40.50.150">
    <property type="entry name" value="Vaccinia Virus protein VP39"/>
    <property type="match status" value="1"/>
</dbReference>
<organism evidence="1 2">
    <name type="scientific">Candidatus Doudnabacteria bacterium RIFCSPLOWO2_02_FULL_48_13</name>
    <dbReference type="NCBI Taxonomy" id="1817845"/>
    <lineage>
        <taxon>Bacteria</taxon>
        <taxon>Candidatus Doudnaibacteriota</taxon>
    </lineage>
</organism>